<dbReference type="Proteomes" id="UP000053958">
    <property type="component" value="Unassembled WGS sequence"/>
</dbReference>
<accession>A0A0F4YJ25</accession>
<proteinExistence type="predicted"/>
<reference evidence="2 3" key="1">
    <citation type="submission" date="2015-04" db="EMBL/GenBank/DDBJ databases">
        <authorList>
            <person name="Heijne W.H."/>
            <person name="Fedorova N.D."/>
            <person name="Nierman W.C."/>
            <person name="Vollebregt A.W."/>
            <person name="Zhao Z."/>
            <person name="Wu L."/>
            <person name="Kumar M."/>
            <person name="Stam H."/>
            <person name="van den Berg M.A."/>
            <person name="Pel H.J."/>
        </authorList>
    </citation>
    <scope>NUCLEOTIDE SEQUENCE [LARGE SCALE GENOMIC DNA]</scope>
    <source>
        <strain evidence="2 3">CBS 393.64</strain>
    </source>
</reference>
<keyword evidence="3" id="KW-1185">Reference proteome</keyword>
<dbReference type="OrthoDB" id="5399555at2759"/>
<name>A0A0F4YJ25_RASE3</name>
<evidence type="ECO:0000313" key="2">
    <source>
        <dbReference type="EMBL" id="KKA18282.1"/>
    </source>
</evidence>
<evidence type="ECO:0000313" key="3">
    <source>
        <dbReference type="Proteomes" id="UP000053958"/>
    </source>
</evidence>
<dbReference type="AlphaFoldDB" id="A0A0F4YJ25"/>
<dbReference type="EMBL" id="LASV01000473">
    <property type="protein sequence ID" value="KKA18282.1"/>
    <property type="molecule type" value="Genomic_DNA"/>
</dbReference>
<evidence type="ECO:0000256" key="1">
    <source>
        <dbReference type="SAM" id="MobiDB-lite"/>
    </source>
</evidence>
<feature type="compositionally biased region" description="Low complexity" evidence="1">
    <location>
        <begin position="1"/>
        <end position="18"/>
    </location>
</feature>
<comment type="caution">
    <text evidence="2">The sequence shown here is derived from an EMBL/GenBank/DDBJ whole genome shotgun (WGS) entry which is preliminary data.</text>
</comment>
<dbReference type="GeneID" id="25320038"/>
<sequence>MAPSLSSNRSSKRFSTISRTPSLAPSDNTISSLSSADPRMADIKEYSEGIERLENKPLAKQRFVPTPEKADNLNKLALGAKVERALGRRMTSQDAVMRPKASSLSEKKALESETTTTS</sequence>
<gene>
    <name evidence="2" type="ORF">T310_7773</name>
</gene>
<dbReference type="RefSeq" id="XP_013324894.1">
    <property type="nucleotide sequence ID" value="XM_013469440.1"/>
</dbReference>
<organism evidence="2 3">
    <name type="scientific">Rasamsonia emersonii (strain ATCC 16479 / CBS 393.64 / IMI 116815)</name>
    <dbReference type="NCBI Taxonomy" id="1408163"/>
    <lineage>
        <taxon>Eukaryota</taxon>
        <taxon>Fungi</taxon>
        <taxon>Dikarya</taxon>
        <taxon>Ascomycota</taxon>
        <taxon>Pezizomycotina</taxon>
        <taxon>Eurotiomycetes</taxon>
        <taxon>Eurotiomycetidae</taxon>
        <taxon>Eurotiales</taxon>
        <taxon>Trichocomaceae</taxon>
        <taxon>Rasamsonia</taxon>
    </lineage>
</organism>
<feature type="compositionally biased region" description="Polar residues" evidence="1">
    <location>
        <begin position="19"/>
        <end position="35"/>
    </location>
</feature>
<protein>
    <submittedName>
        <fullName evidence="2">Uncharacterized protein</fullName>
    </submittedName>
</protein>
<feature type="region of interest" description="Disordered" evidence="1">
    <location>
        <begin position="1"/>
        <end position="40"/>
    </location>
</feature>
<feature type="region of interest" description="Disordered" evidence="1">
    <location>
        <begin position="89"/>
        <end position="118"/>
    </location>
</feature>